<proteinExistence type="predicted"/>
<evidence type="ECO:0000313" key="3">
    <source>
        <dbReference type="MGI" id="MGI:1278339"/>
    </source>
</evidence>
<dbReference type="AlphaFoldDB" id="D6RDR3"/>
<accession>D6RDR3</accession>
<protein>
    <submittedName>
        <fullName evidence="2">Diacylglycerol kinase zeta</fullName>
    </submittedName>
</protein>
<keyword evidence="4" id="KW-1185">Reference proteome</keyword>
<reference evidence="2 4" key="2">
    <citation type="journal article" date="2011" name="PLoS Biol.">
        <title>Modernizing reference genome assemblies.</title>
        <authorList>
            <person name="Church D.M."/>
            <person name="Schneider V.A."/>
            <person name="Graves T."/>
            <person name="Auger K."/>
            <person name="Cunningham F."/>
            <person name="Bouk N."/>
            <person name="Chen H.C."/>
            <person name="Agarwala R."/>
            <person name="McLaren W.M."/>
            <person name="Ritchie G.R."/>
            <person name="Albracht D."/>
            <person name="Kremitzki M."/>
            <person name="Rock S."/>
            <person name="Kotkiewicz H."/>
            <person name="Kremitzki C."/>
            <person name="Wollam A."/>
            <person name="Trani L."/>
            <person name="Fulton L."/>
            <person name="Fulton R."/>
            <person name="Matthews L."/>
            <person name="Whitehead S."/>
            <person name="Chow W."/>
            <person name="Torrance J."/>
            <person name="Dunn M."/>
            <person name="Harden G."/>
            <person name="Threadgold G."/>
            <person name="Wood J."/>
            <person name="Collins J."/>
            <person name="Heath P."/>
            <person name="Griffiths G."/>
            <person name="Pelan S."/>
            <person name="Grafham D."/>
            <person name="Eichler E.E."/>
            <person name="Weinstock G."/>
            <person name="Mardis E.R."/>
            <person name="Wilson R.K."/>
            <person name="Howe K."/>
            <person name="Flicek P."/>
            <person name="Hubbard T."/>
        </authorList>
    </citation>
    <scope>NUCLEOTIDE SEQUENCE [LARGE SCALE GENOMIC DNA]</scope>
    <source>
        <strain evidence="2 4">C57BL/6J</strain>
    </source>
</reference>
<dbReference type="HOGENOM" id="CLU_2573274_0_0_1"/>
<name>D6RDR3_MOUSE</name>
<sequence>MSALGAGHSAGGGCDVAAALGPAKVLGTKEAELPGALRQMWRSRSWDVPQIPAEVPQTQSISAVSRPSANQAPGMSVSQPS</sequence>
<dbReference type="GeneTree" id="ENSGT00940000156152"/>
<dbReference type="MGI" id="MGI:1278339">
    <property type="gene designation" value="Dgkz"/>
</dbReference>
<dbReference type="Ensembl" id="ENSMUST00000142231.8">
    <property type="protein sequence ID" value="ENSMUSP00000114740.2"/>
    <property type="gene ID" value="ENSMUSG00000040479.13"/>
</dbReference>
<reference evidence="2" key="3">
    <citation type="submission" date="2025-08" db="UniProtKB">
        <authorList>
            <consortium name="Ensembl"/>
        </authorList>
    </citation>
    <scope>IDENTIFICATION</scope>
    <source>
        <strain evidence="2">C57BL/6J</strain>
    </source>
</reference>
<evidence type="ECO:0000313" key="4">
    <source>
        <dbReference type="Proteomes" id="UP000000589"/>
    </source>
</evidence>
<gene>
    <name evidence="2 3" type="primary">Dgkz</name>
</gene>
<evidence type="ECO:0000313" key="2">
    <source>
        <dbReference type="Ensembl" id="ENSMUSP00000114740.2"/>
    </source>
</evidence>
<organism evidence="2 4">
    <name type="scientific">Mus musculus</name>
    <name type="common">Mouse</name>
    <dbReference type="NCBI Taxonomy" id="10090"/>
    <lineage>
        <taxon>Eukaryota</taxon>
        <taxon>Metazoa</taxon>
        <taxon>Chordata</taxon>
        <taxon>Craniata</taxon>
        <taxon>Vertebrata</taxon>
        <taxon>Euteleostomi</taxon>
        <taxon>Mammalia</taxon>
        <taxon>Eutheria</taxon>
        <taxon>Euarchontoglires</taxon>
        <taxon>Glires</taxon>
        <taxon>Rodentia</taxon>
        <taxon>Myomorpha</taxon>
        <taxon>Muroidea</taxon>
        <taxon>Muridae</taxon>
        <taxon>Murinae</taxon>
        <taxon>Mus</taxon>
        <taxon>Mus</taxon>
    </lineage>
</organism>
<reference evidence="2 4" key="1">
    <citation type="journal article" date="2009" name="PLoS Biol.">
        <title>Lineage-specific biology revealed by a finished genome assembly of the mouse.</title>
        <authorList>
            <consortium name="Mouse Genome Sequencing Consortium"/>
            <person name="Church D.M."/>
            <person name="Goodstadt L."/>
            <person name="Hillier L.W."/>
            <person name="Zody M.C."/>
            <person name="Goldstein S."/>
            <person name="She X."/>
            <person name="Bult C.J."/>
            <person name="Agarwala R."/>
            <person name="Cherry J.L."/>
            <person name="DiCuccio M."/>
            <person name="Hlavina W."/>
            <person name="Kapustin Y."/>
            <person name="Meric P."/>
            <person name="Maglott D."/>
            <person name="Birtle Z."/>
            <person name="Marques A.C."/>
            <person name="Graves T."/>
            <person name="Zhou S."/>
            <person name="Teague B."/>
            <person name="Potamousis K."/>
            <person name="Churas C."/>
            <person name="Place M."/>
            <person name="Herschleb J."/>
            <person name="Runnheim R."/>
            <person name="Forrest D."/>
            <person name="Amos-Landgraf J."/>
            <person name="Schwartz D.C."/>
            <person name="Cheng Z."/>
            <person name="Lindblad-Toh K."/>
            <person name="Eichler E.E."/>
            <person name="Ponting C.P."/>
        </authorList>
    </citation>
    <scope>NUCLEOTIDE SEQUENCE [LARGE SCALE GENOMIC DNA]</scope>
    <source>
        <strain evidence="2 4">C57BL/6J</strain>
    </source>
</reference>
<dbReference type="Antibodypedia" id="26268">
    <property type="antibodies" value="250 antibodies from 32 providers"/>
</dbReference>
<dbReference type="VEuPathDB" id="HostDB:ENSMUSG00000040479"/>
<feature type="compositionally biased region" description="Polar residues" evidence="1">
    <location>
        <begin position="56"/>
        <end position="81"/>
    </location>
</feature>
<dbReference type="ExpressionAtlas" id="D6RDR3">
    <property type="expression patterns" value="baseline and differential"/>
</dbReference>
<dbReference type="Bgee" id="ENSMUSG00000040479">
    <property type="expression patterns" value="Expressed in cerebellum lobe and 265 other cell types or tissues"/>
</dbReference>
<dbReference type="Proteomes" id="UP000000589">
    <property type="component" value="Chromosome 2"/>
</dbReference>
<reference evidence="2" key="4">
    <citation type="submission" date="2025-09" db="UniProtKB">
        <authorList>
            <consortium name="Ensembl"/>
        </authorList>
    </citation>
    <scope>IDENTIFICATION</scope>
    <source>
        <strain evidence="2">C57BL/6J</strain>
    </source>
</reference>
<evidence type="ECO:0000256" key="1">
    <source>
        <dbReference type="SAM" id="MobiDB-lite"/>
    </source>
</evidence>
<dbReference type="AGR" id="MGI:1278339"/>
<feature type="region of interest" description="Disordered" evidence="1">
    <location>
        <begin position="53"/>
        <end position="81"/>
    </location>
</feature>